<proteinExistence type="predicted"/>
<evidence type="ECO:0000313" key="2">
    <source>
        <dbReference type="Proteomes" id="UP000799777"/>
    </source>
</evidence>
<dbReference type="OrthoDB" id="6105938at2759"/>
<organism evidence="1 2">
    <name type="scientific">Setomelanomma holmii</name>
    <dbReference type="NCBI Taxonomy" id="210430"/>
    <lineage>
        <taxon>Eukaryota</taxon>
        <taxon>Fungi</taxon>
        <taxon>Dikarya</taxon>
        <taxon>Ascomycota</taxon>
        <taxon>Pezizomycotina</taxon>
        <taxon>Dothideomycetes</taxon>
        <taxon>Pleosporomycetidae</taxon>
        <taxon>Pleosporales</taxon>
        <taxon>Pleosporineae</taxon>
        <taxon>Phaeosphaeriaceae</taxon>
        <taxon>Setomelanomma</taxon>
    </lineage>
</organism>
<sequence>MNTRSEPPMQAADWFSQFDDFTYNPIETVQTNFTRLAKVRKWGAKLKSKRWVQCQTALFGSLYGTDTTKLEIWQELCRDVLIDEPPNSITKCKELLGSRQVLVNLVNLVEHRMSGEPVIRFSCYRAWREYTVQGRTYPRKAAKEDGFIKALLRKL</sequence>
<reference evidence="1" key="1">
    <citation type="journal article" date="2020" name="Stud. Mycol.">
        <title>101 Dothideomycetes genomes: a test case for predicting lifestyles and emergence of pathogens.</title>
        <authorList>
            <person name="Haridas S."/>
            <person name="Albert R."/>
            <person name="Binder M."/>
            <person name="Bloem J."/>
            <person name="Labutti K."/>
            <person name="Salamov A."/>
            <person name="Andreopoulos B."/>
            <person name="Baker S."/>
            <person name="Barry K."/>
            <person name="Bills G."/>
            <person name="Bluhm B."/>
            <person name="Cannon C."/>
            <person name="Castanera R."/>
            <person name="Culley D."/>
            <person name="Daum C."/>
            <person name="Ezra D."/>
            <person name="Gonzalez J."/>
            <person name="Henrissat B."/>
            <person name="Kuo A."/>
            <person name="Liang C."/>
            <person name="Lipzen A."/>
            <person name="Lutzoni F."/>
            <person name="Magnuson J."/>
            <person name="Mondo S."/>
            <person name="Nolan M."/>
            <person name="Ohm R."/>
            <person name="Pangilinan J."/>
            <person name="Park H.-J."/>
            <person name="Ramirez L."/>
            <person name="Alfaro M."/>
            <person name="Sun H."/>
            <person name="Tritt A."/>
            <person name="Yoshinaga Y."/>
            <person name="Zwiers L.-H."/>
            <person name="Turgeon B."/>
            <person name="Goodwin S."/>
            <person name="Spatafora J."/>
            <person name="Crous P."/>
            <person name="Grigoriev I."/>
        </authorList>
    </citation>
    <scope>NUCLEOTIDE SEQUENCE</scope>
    <source>
        <strain evidence="1">CBS 110217</strain>
    </source>
</reference>
<dbReference type="AlphaFoldDB" id="A0A9P4LHC2"/>
<keyword evidence="2" id="KW-1185">Reference proteome</keyword>
<evidence type="ECO:0000313" key="1">
    <source>
        <dbReference type="EMBL" id="KAF2024029.1"/>
    </source>
</evidence>
<dbReference type="Proteomes" id="UP000799777">
    <property type="component" value="Unassembled WGS sequence"/>
</dbReference>
<protein>
    <submittedName>
        <fullName evidence="1">Uncharacterized protein</fullName>
    </submittedName>
</protein>
<dbReference type="PANTHER" id="PTHR38846:SF1">
    <property type="entry name" value="C3H1-TYPE DOMAIN-CONTAINING PROTEIN"/>
    <property type="match status" value="1"/>
</dbReference>
<name>A0A9P4LHC2_9PLEO</name>
<gene>
    <name evidence="1" type="ORF">EK21DRAFT_104952</name>
</gene>
<dbReference type="PANTHER" id="PTHR38846">
    <property type="entry name" value="C3H1-TYPE DOMAIN-CONTAINING PROTEIN"/>
    <property type="match status" value="1"/>
</dbReference>
<accession>A0A9P4LHC2</accession>
<comment type="caution">
    <text evidence="1">The sequence shown here is derived from an EMBL/GenBank/DDBJ whole genome shotgun (WGS) entry which is preliminary data.</text>
</comment>
<dbReference type="EMBL" id="ML978312">
    <property type="protein sequence ID" value="KAF2024029.1"/>
    <property type="molecule type" value="Genomic_DNA"/>
</dbReference>